<accession>A0A0M0KMM8</accession>
<dbReference type="EMBL" id="LILD01000001">
    <property type="protein sequence ID" value="KOO39867.1"/>
    <property type="molecule type" value="Genomic_DNA"/>
</dbReference>
<dbReference type="PATRIC" id="fig|136160.3.peg.3294"/>
<comment type="caution">
    <text evidence="1">The sequence shown here is derived from an EMBL/GenBank/DDBJ whole genome shotgun (WGS) entry which is preliminary data.</text>
</comment>
<evidence type="ECO:0008006" key="2">
    <source>
        <dbReference type="Google" id="ProtNLM"/>
    </source>
</evidence>
<protein>
    <recommendedName>
        <fullName evidence="2">YolD-like protein</fullName>
    </recommendedName>
</protein>
<dbReference type="RefSeq" id="WP_053431712.1">
    <property type="nucleotide sequence ID" value="NZ_LILD02000002.1"/>
</dbReference>
<proteinExistence type="predicted"/>
<sequence>MKQNKLTPGTNLRWESSRFMLPEHISALQQYKFESKKVSKPTLDEQELQEIGYLIMDSIDQQYPLSITYWHEGFYQTVVGHISKIDQQLKQIKVVLDDDDIYYVKIDCLKSASKI</sequence>
<evidence type="ECO:0000313" key="1">
    <source>
        <dbReference type="EMBL" id="KOO39867.1"/>
    </source>
</evidence>
<dbReference type="InterPro" id="IPR014962">
    <property type="entry name" value="YolD"/>
</dbReference>
<dbReference type="PANTHER" id="PTHR40051">
    <property type="entry name" value="IG HYPOTHETICAL 15966"/>
    <property type="match status" value="1"/>
</dbReference>
<dbReference type="AlphaFoldDB" id="A0A0M0KMM8"/>
<reference evidence="1" key="1">
    <citation type="submission" date="2015-08" db="EMBL/GenBank/DDBJ databases">
        <title>Complete DNA Sequence of Pseudomonas syringae pv. actinidiae, the Causal Agent of Kiwifruit Canker Disease.</title>
        <authorList>
            <person name="Rikkerink E.H.A."/>
            <person name="Fineran P.C."/>
        </authorList>
    </citation>
    <scope>NUCLEOTIDE SEQUENCE</scope>
    <source>
        <strain evidence="1">DSM 13666</strain>
    </source>
</reference>
<name>A0A0M0KMM8_ALKHA</name>
<dbReference type="PANTHER" id="PTHR40051:SF1">
    <property type="entry name" value="YOLD-LIKE FAMILY PROTEIN"/>
    <property type="match status" value="1"/>
</dbReference>
<gene>
    <name evidence="1" type="ORF">AMD02_14175</name>
</gene>
<dbReference type="Pfam" id="PF08863">
    <property type="entry name" value="YolD"/>
    <property type="match status" value="1"/>
</dbReference>
<organism evidence="1">
    <name type="scientific">Halalkalibacterium halodurans</name>
    <name type="common">Bacillus halodurans</name>
    <dbReference type="NCBI Taxonomy" id="86665"/>
    <lineage>
        <taxon>Bacteria</taxon>
        <taxon>Bacillati</taxon>
        <taxon>Bacillota</taxon>
        <taxon>Bacilli</taxon>
        <taxon>Bacillales</taxon>
        <taxon>Bacillaceae</taxon>
        <taxon>Halalkalibacterium (ex Joshi et al. 2022)</taxon>
    </lineage>
</organism>